<evidence type="ECO:0000256" key="1">
    <source>
        <dbReference type="ARBA" id="ARBA00022679"/>
    </source>
</evidence>
<evidence type="ECO:0000256" key="3">
    <source>
        <dbReference type="SAM" id="MobiDB-lite"/>
    </source>
</evidence>
<evidence type="ECO:0000313" key="6">
    <source>
        <dbReference type="EMBL" id="MTD96171.1"/>
    </source>
</evidence>
<dbReference type="InterPro" id="IPR014721">
    <property type="entry name" value="Ribsml_uS5_D2-typ_fold_subgr"/>
</dbReference>
<dbReference type="PANTHER" id="PTHR20861:SF6">
    <property type="entry name" value="BETA-RIBOFURANOSYLPHENOL 5'-PHOSPHATE SYNTHASE"/>
    <property type="match status" value="1"/>
</dbReference>
<feature type="domain" description="GHMP kinase N-terminal" evidence="4">
    <location>
        <begin position="82"/>
        <end position="149"/>
    </location>
</feature>
<dbReference type="PIRSF" id="PIRSF004884">
    <property type="entry name" value="Sugar_kin_arch"/>
    <property type="match status" value="1"/>
</dbReference>
<reference evidence="6 7" key="1">
    <citation type="submission" date="2019-11" db="EMBL/GenBank/DDBJ databases">
        <title>Identification of a novel strain.</title>
        <authorList>
            <person name="Xu Q."/>
            <person name="Wang G."/>
        </authorList>
    </citation>
    <scope>NUCLEOTIDE SEQUENCE [LARGE SCALE GENOMIC DNA]</scope>
    <source>
        <strain evidence="7">xq</strain>
    </source>
</reference>
<evidence type="ECO:0000259" key="4">
    <source>
        <dbReference type="Pfam" id="PF00288"/>
    </source>
</evidence>
<keyword evidence="7" id="KW-1185">Reference proteome</keyword>
<evidence type="ECO:0000256" key="2">
    <source>
        <dbReference type="ARBA" id="ARBA00022777"/>
    </source>
</evidence>
<dbReference type="Pfam" id="PF08544">
    <property type="entry name" value="GHMP_kinases_C"/>
    <property type="match status" value="1"/>
</dbReference>
<accession>A0A6I3KU12</accession>
<evidence type="ECO:0000313" key="7">
    <source>
        <dbReference type="Proteomes" id="UP000440694"/>
    </source>
</evidence>
<dbReference type="AlphaFoldDB" id="A0A6I3KU12"/>
<dbReference type="InterPro" id="IPR004422">
    <property type="entry name" value="RFAP_synthase"/>
</dbReference>
<dbReference type="InterPro" id="IPR013750">
    <property type="entry name" value="GHMP_kinase_C_dom"/>
</dbReference>
<evidence type="ECO:0000259" key="5">
    <source>
        <dbReference type="Pfam" id="PF08544"/>
    </source>
</evidence>
<dbReference type="EMBL" id="WMBQ01000002">
    <property type="protein sequence ID" value="MTD96171.1"/>
    <property type="molecule type" value="Genomic_DNA"/>
</dbReference>
<gene>
    <name evidence="6" type="ORF">GIW81_17665</name>
</gene>
<protein>
    <submittedName>
        <fullName evidence="6">GHMP kinase</fullName>
    </submittedName>
</protein>
<feature type="domain" description="GHMP kinase C-terminal" evidence="5">
    <location>
        <begin position="228"/>
        <end position="307"/>
    </location>
</feature>
<proteinExistence type="predicted"/>
<dbReference type="GO" id="GO:0016301">
    <property type="term" value="F:kinase activity"/>
    <property type="evidence" value="ECO:0007669"/>
    <property type="project" value="UniProtKB-KW"/>
</dbReference>
<dbReference type="InterPro" id="IPR020568">
    <property type="entry name" value="Ribosomal_Su5_D2-typ_SF"/>
</dbReference>
<dbReference type="PANTHER" id="PTHR20861">
    <property type="entry name" value="HOMOSERINE/4-DIPHOSPHOCYTIDYL-2-C-METHYL-D-ERYTHRITOL KINASE"/>
    <property type="match status" value="1"/>
</dbReference>
<dbReference type="InterPro" id="IPR006204">
    <property type="entry name" value="GHMP_kinase_N_dom"/>
</dbReference>
<sequence>MPLADATQTEAPAQRARAHPGSVRAVAPARLHLGFLDLNGGLGRMFGSIGLAVDVPRTELVLKRSRTFKGEGPDHARAVAMLHRIVDAYALDGAYEVNVTSAIPPHAGLGSGTQLALAAGAALMALEGIDYNPSRLGEIVDRGARSAIGMAAFEQGGFIVDGGRGALDRAPPILIRVDFPTAWRALLVLDAHTAGVHGEAETKAFATLPPMPEVLAAKLCRLVLMQLVPGLAEADMQAFGDALTEIQRIVGGHFAAAQGGSPWASSAVGRVVEGLRRNGAYGIGQSSWGPTGFAFAPSQEIAARLYDSSIGLARAEGLEIVIAEGRNRGASVEKIAST</sequence>
<dbReference type="GO" id="GO:0005524">
    <property type="term" value="F:ATP binding"/>
    <property type="evidence" value="ECO:0007669"/>
    <property type="project" value="InterPro"/>
</dbReference>
<name>A0A6I3KU12_9HYPH</name>
<feature type="compositionally biased region" description="Polar residues" evidence="3">
    <location>
        <begin position="1"/>
        <end position="11"/>
    </location>
</feature>
<dbReference type="SUPFAM" id="SSF54211">
    <property type="entry name" value="Ribosomal protein S5 domain 2-like"/>
    <property type="match status" value="1"/>
</dbReference>
<dbReference type="RefSeq" id="WP_154740626.1">
    <property type="nucleotide sequence ID" value="NZ_WMBQ01000002.1"/>
</dbReference>
<dbReference type="Proteomes" id="UP000440694">
    <property type="component" value="Unassembled WGS sequence"/>
</dbReference>
<keyword evidence="1" id="KW-0808">Transferase</keyword>
<dbReference type="NCBIfam" id="TIGR00144">
    <property type="entry name" value="beta_RFAP_syn"/>
    <property type="match status" value="1"/>
</dbReference>
<organism evidence="6 7">
    <name type="scientific">Hyphomicrobium album</name>
    <dbReference type="NCBI Taxonomy" id="2665159"/>
    <lineage>
        <taxon>Bacteria</taxon>
        <taxon>Pseudomonadati</taxon>
        <taxon>Pseudomonadota</taxon>
        <taxon>Alphaproteobacteria</taxon>
        <taxon>Hyphomicrobiales</taxon>
        <taxon>Hyphomicrobiaceae</taxon>
        <taxon>Hyphomicrobium</taxon>
    </lineage>
</organism>
<comment type="caution">
    <text evidence="6">The sequence shown here is derived from an EMBL/GenBank/DDBJ whole genome shotgun (WGS) entry which is preliminary data.</text>
</comment>
<feature type="region of interest" description="Disordered" evidence="3">
    <location>
        <begin position="1"/>
        <end position="21"/>
    </location>
</feature>
<dbReference type="Pfam" id="PF00288">
    <property type="entry name" value="GHMP_kinases_N"/>
    <property type="match status" value="1"/>
</dbReference>
<dbReference type="Gene3D" id="3.30.230.10">
    <property type="match status" value="1"/>
</dbReference>
<keyword evidence="2 6" id="KW-0418">Kinase</keyword>